<dbReference type="RefSeq" id="WP_181737539.1">
    <property type="nucleotide sequence ID" value="NZ_JACEMT010000036.1"/>
</dbReference>
<feature type="transmembrane region" description="Helical" evidence="11">
    <location>
        <begin position="12"/>
        <end position="37"/>
    </location>
</feature>
<evidence type="ECO:0000256" key="11">
    <source>
        <dbReference type="SAM" id="Phobius"/>
    </source>
</evidence>
<dbReference type="GO" id="GO:0015627">
    <property type="term" value="C:type II protein secretion system complex"/>
    <property type="evidence" value="ECO:0007669"/>
    <property type="project" value="InterPro"/>
</dbReference>
<evidence type="ECO:0000256" key="1">
    <source>
        <dbReference type="ARBA" id="ARBA00004377"/>
    </source>
</evidence>
<evidence type="ECO:0000256" key="2">
    <source>
        <dbReference type="ARBA" id="ARBA00021549"/>
    </source>
</evidence>
<keyword evidence="6 11" id="KW-0812">Transmembrane</keyword>
<keyword evidence="5" id="KW-0997">Cell inner membrane</keyword>
<evidence type="ECO:0000256" key="6">
    <source>
        <dbReference type="ARBA" id="ARBA00022692"/>
    </source>
</evidence>
<dbReference type="GO" id="GO:0015628">
    <property type="term" value="P:protein secretion by the type II secretion system"/>
    <property type="evidence" value="ECO:0007669"/>
    <property type="project" value="InterPro"/>
</dbReference>
<evidence type="ECO:0000256" key="7">
    <source>
        <dbReference type="ARBA" id="ARBA00022989"/>
    </source>
</evidence>
<reference evidence="13 14" key="1">
    <citation type="submission" date="2020-07" db="EMBL/GenBank/DDBJ databases">
        <title>Bacterium isolated from marien macroalgae.</title>
        <authorList>
            <person name="Zhu K."/>
            <person name="Lu D."/>
            <person name="Du Z."/>
        </authorList>
    </citation>
    <scope>NUCLEOTIDE SEQUENCE [LARGE SCALE GENOMIC DNA]</scope>
    <source>
        <strain evidence="13 14">3-1745</strain>
    </source>
</reference>
<gene>
    <name evidence="13" type="ORF">H1S06_04165</name>
</gene>
<dbReference type="GO" id="GO:0005886">
    <property type="term" value="C:plasma membrane"/>
    <property type="evidence" value="ECO:0007669"/>
    <property type="project" value="UniProtKB-SubCell"/>
</dbReference>
<dbReference type="NCBIfam" id="TIGR02532">
    <property type="entry name" value="IV_pilin_GFxxxE"/>
    <property type="match status" value="1"/>
</dbReference>
<protein>
    <recommendedName>
        <fullName evidence="2">Type II secretion system protein H</fullName>
    </recommendedName>
    <alternativeName>
        <fullName evidence="10">General secretion pathway protein H</fullName>
    </alternativeName>
</protein>
<evidence type="ECO:0000313" key="13">
    <source>
        <dbReference type="EMBL" id="MBA4501556.1"/>
    </source>
</evidence>
<dbReference type="EMBL" id="JACEMT010000036">
    <property type="protein sequence ID" value="MBA4501556.1"/>
    <property type="molecule type" value="Genomic_DNA"/>
</dbReference>
<name>A0A7W1WWM7_9GAMM</name>
<accession>A0A7W1WWM7</accession>
<dbReference type="SUPFAM" id="SSF54523">
    <property type="entry name" value="Pili subunits"/>
    <property type="match status" value="1"/>
</dbReference>
<dbReference type="Pfam" id="PF12019">
    <property type="entry name" value="GspH"/>
    <property type="match status" value="1"/>
</dbReference>
<comment type="caution">
    <text evidence="13">The sequence shown here is derived from an EMBL/GenBank/DDBJ whole genome shotgun (WGS) entry which is preliminary data.</text>
</comment>
<evidence type="ECO:0000256" key="10">
    <source>
        <dbReference type="ARBA" id="ARBA00030775"/>
    </source>
</evidence>
<evidence type="ECO:0000256" key="4">
    <source>
        <dbReference type="ARBA" id="ARBA00022481"/>
    </source>
</evidence>
<organism evidence="13 14">
    <name type="scientific">Marinobacterium marinum</name>
    <dbReference type="NCBI Taxonomy" id="2756129"/>
    <lineage>
        <taxon>Bacteria</taxon>
        <taxon>Pseudomonadati</taxon>
        <taxon>Pseudomonadota</taxon>
        <taxon>Gammaproteobacteria</taxon>
        <taxon>Oceanospirillales</taxon>
        <taxon>Oceanospirillaceae</taxon>
        <taxon>Marinobacterium</taxon>
    </lineage>
</organism>
<proteinExistence type="inferred from homology"/>
<evidence type="ECO:0000256" key="9">
    <source>
        <dbReference type="ARBA" id="ARBA00025772"/>
    </source>
</evidence>
<dbReference type="InterPro" id="IPR022346">
    <property type="entry name" value="T2SS_GspH"/>
</dbReference>
<evidence type="ECO:0000259" key="12">
    <source>
        <dbReference type="Pfam" id="PF12019"/>
    </source>
</evidence>
<dbReference type="InterPro" id="IPR012902">
    <property type="entry name" value="N_methyl_site"/>
</dbReference>
<keyword evidence="4" id="KW-0488">Methylation</keyword>
<keyword evidence="14" id="KW-1185">Reference proteome</keyword>
<evidence type="ECO:0000256" key="8">
    <source>
        <dbReference type="ARBA" id="ARBA00023136"/>
    </source>
</evidence>
<keyword evidence="7 11" id="KW-1133">Transmembrane helix</keyword>
<dbReference type="Proteomes" id="UP000538931">
    <property type="component" value="Unassembled WGS sequence"/>
</dbReference>
<comment type="subcellular location">
    <subcellularLocation>
        <location evidence="1">Cell inner membrane</location>
        <topology evidence="1">Single-pass membrane protein</topology>
    </subcellularLocation>
</comment>
<evidence type="ECO:0000256" key="3">
    <source>
        <dbReference type="ARBA" id="ARBA00022475"/>
    </source>
</evidence>
<sequence>MCAAGINARCRAYLVGMTLLELLVVLVIAALMLALVAPNIGKVLPGAELKGFAQQSAALLRERRSEALVRFEAQTLEVVAEQHSYRLNASEVLPWPDGIQVMLTVAAAPGGSEQGMAAPSLVFYPDGSSSGGTLTLSRTGERPYRIQVEALTGRVVIDG</sequence>
<keyword evidence="3" id="KW-1003">Cell membrane</keyword>
<comment type="similarity">
    <text evidence="9">Belongs to the GSP H family.</text>
</comment>
<evidence type="ECO:0000313" key="14">
    <source>
        <dbReference type="Proteomes" id="UP000538931"/>
    </source>
</evidence>
<keyword evidence="8 11" id="KW-0472">Membrane</keyword>
<evidence type="ECO:0000256" key="5">
    <source>
        <dbReference type="ARBA" id="ARBA00022519"/>
    </source>
</evidence>
<feature type="domain" description="General secretion pathway GspH" evidence="12">
    <location>
        <begin position="53"/>
        <end position="150"/>
    </location>
</feature>
<dbReference type="AlphaFoldDB" id="A0A7W1WWM7"/>
<dbReference type="InterPro" id="IPR045584">
    <property type="entry name" value="Pilin-like"/>
</dbReference>